<keyword evidence="3" id="KW-0067">ATP-binding</keyword>
<dbReference type="EnsemblMetazoa" id="XM_019999689.1">
    <property type="protein sequence ID" value="XP_019855248.1"/>
    <property type="gene ID" value="LOC109584099"/>
</dbReference>
<dbReference type="AlphaFoldDB" id="A0A1X7UB32"/>
<accession>A0A1X7UB32</accession>
<dbReference type="OrthoDB" id="202825at2759"/>
<evidence type="ECO:0000256" key="2">
    <source>
        <dbReference type="ARBA" id="ARBA00022741"/>
    </source>
</evidence>
<dbReference type="GO" id="GO:0000226">
    <property type="term" value="P:microtubule cytoskeleton organization"/>
    <property type="evidence" value="ECO:0007669"/>
    <property type="project" value="TreeGrafter"/>
</dbReference>
<dbReference type="GO" id="GO:0005524">
    <property type="term" value="F:ATP binding"/>
    <property type="evidence" value="ECO:0007669"/>
    <property type="project" value="UniProtKB-KW"/>
</dbReference>
<gene>
    <name evidence="5" type="primary">109584099</name>
</gene>
<proteinExistence type="predicted"/>
<keyword evidence="2" id="KW-0547">Nucleotide-binding</keyword>
<reference evidence="6" key="1">
    <citation type="journal article" date="2010" name="Nature">
        <title>The Amphimedon queenslandica genome and the evolution of animal complexity.</title>
        <authorList>
            <person name="Srivastava M."/>
            <person name="Simakov O."/>
            <person name="Chapman J."/>
            <person name="Fahey B."/>
            <person name="Gauthier M.E."/>
            <person name="Mitros T."/>
            <person name="Richards G.S."/>
            <person name="Conaco C."/>
            <person name="Dacre M."/>
            <person name="Hellsten U."/>
            <person name="Larroux C."/>
            <person name="Putnam N.H."/>
            <person name="Stanke M."/>
            <person name="Adamska M."/>
            <person name="Darling A."/>
            <person name="Degnan S.M."/>
            <person name="Oakley T.H."/>
            <person name="Plachetzki D.C."/>
            <person name="Zhai Y."/>
            <person name="Adamski M."/>
            <person name="Calcino A."/>
            <person name="Cummins S.F."/>
            <person name="Goodstein D.M."/>
            <person name="Harris C."/>
            <person name="Jackson D.J."/>
            <person name="Leys S.P."/>
            <person name="Shu S."/>
            <person name="Woodcroft B.J."/>
            <person name="Vervoort M."/>
            <person name="Kosik K.S."/>
            <person name="Manning G."/>
            <person name="Degnan B.M."/>
            <person name="Rokhsar D.S."/>
        </authorList>
    </citation>
    <scope>NUCLEOTIDE SEQUENCE [LARGE SCALE GENOMIC DNA]</scope>
</reference>
<evidence type="ECO:0000256" key="1">
    <source>
        <dbReference type="ARBA" id="ARBA00022598"/>
    </source>
</evidence>
<feature type="chain" id="PRO_5010862925" description="ATP-grasp domain-containing protein" evidence="4">
    <location>
        <begin position="28"/>
        <end position="485"/>
    </location>
</feature>
<evidence type="ECO:0008006" key="7">
    <source>
        <dbReference type="Google" id="ProtNLM"/>
    </source>
</evidence>
<keyword evidence="4" id="KW-0732">Signal</keyword>
<dbReference type="KEGG" id="aqu:109584099"/>
<sequence length="485" mass="55434">MMHRRGGMRVFGATLILFIISFSLLIAWEVANLDNPSTAAVKSTRSEDNSKANLTSTLAELLLKVTTPLNRPPLVRFDWYSRKQTPVHFGYAGQTAMAILRPYGFQETHSDDWDLLWTLIPQWDYLHTASTRNLPRPWQVHNHCLSLHDGDGISGTKASQWKHYQCMVSKFGTEKYNYMPETFILPRDVEQLKSALEYDGVQRPWILKPSSGKRAIGVKILTDKSHLPTDTQHYVAQRYITNPLLVNGRKFHIRLYLLITSLQPLRAYLHKEGLVLFAISNYTSNHNSLKDLSIHLTNAAVADREKRESVTNSMLLTELWKVLELKVNISYVKEEIKSVMSKLVLSQGCGGVLETRSPGTCFDLIGVDVMLDSNYKVYLLESNNGPELYTSRDKTETKKANDLAHKAVLHDMIPLVTRVGHNALPKSYDFHKRLVEYMNRSNRHFCGEQAGFGGNCIQIEEITMLWLQFYEMLNKGNFELLLTDL</sequence>
<feature type="signal peptide" evidence="4">
    <location>
        <begin position="1"/>
        <end position="27"/>
    </location>
</feature>
<keyword evidence="6" id="KW-1185">Reference proteome</keyword>
<dbReference type="STRING" id="400682.A0A1X7UB32"/>
<dbReference type="InParanoid" id="A0A1X7UB32"/>
<dbReference type="PANTHER" id="PTHR12241">
    <property type="entry name" value="TUBULIN POLYGLUTAMYLASE"/>
    <property type="match status" value="1"/>
</dbReference>
<dbReference type="PROSITE" id="PS51221">
    <property type="entry name" value="TTL"/>
    <property type="match status" value="1"/>
</dbReference>
<dbReference type="GO" id="GO:0036064">
    <property type="term" value="C:ciliary basal body"/>
    <property type="evidence" value="ECO:0007669"/>
    <property type="project" value="TreeGrafter"/>
</dbReference>
<dbReference type="Gene3D" id="3.30.470.20">
    <property type="entry name" value="ATP-grasp fold, B domain"/>
    <property type="match status" value="1"/>
</dbReference>
<dbReference type="eggNOG" id="KOG2156">
    <property type="taxonomic scope" value="Eukaryota"/>
</dbReference>
<evidence type="ECO:0000313" key="6">
    <source>
        <dbReference type="Proteomes" id="UP000007879"/>
    </source>
</evidence>
<dbReference type="GO" id="GO:0015631">
    <property type="term" value="F:tubulin binding"/>
    <property type="evidence" value="ECO:0007669"/>
    <property type="project" value="TreeGrafter"/>
</dbReference>
<evidence type="ECO:0000313" key="5">
    <source>
        <dbReference type="EnsemblMetazoa" id="Aqu2.1.24873_001"/>
    </source>
</evidence>
<dbReference type="Proteomes" id="UP000007879">
    <property type="component" value="Unassembled WGS sequence"/>
</dbReference>
<dbReference type="SUPFAM" id="SSF56059">
    <property type="entry name" value="Glutathione synthetase ATP-binding domain-like"/>
    <property type="match status" value="1"/>
</dbReference>
<dbReference type="InterPro" id="IPR004344">
    <property type="entry name" value="TTL/TTLL_fam"/>
</dbReference>
<organism evidence="5">
    <name type="scientific">Amphimedon queenslandica</name>
    <name type="common">Sponge</name>
    <dbReference type="NCBI Taxonomy" id="400682"/>
    <lineage>
        <taxon>Eukaryota</taxon>
        <taxon>Metazoa</taxon>
        <taxon>Porifera</taxon>
        <taxon>Demospongiae</taxon>
        <taxon>Heteroscleromorpha</taxon>
        <taxon>Haplosclerida</taxon>
        <taxon>Niphatidae</taxon>
        <taxon>Amphimedon</taxon>
    </lineage>
</organism>
<name>A0A1X7UB32_AMPQE</name>
<keyword evidence="1" id="KW-0436">Ligase</keyword>
<reference evidence="5" key="2">
    <citation type="submission" date="2017-05" db="UniProtKB">
        <authorList>
            <consortium name="EnsemblMetazoa"/>
        </authorList>
    </citation>
    <scope>IDENTIFICATION</scope>
</reference>
<dbReference type="GO" id="GO:0070740">
    <property type="term" value="F:tubulin-glutamic acid ligase activity"/>
    <property type="evidence" value="ECO:0007669"/>
    <property type="project" value="TreeGrafter"/>
</dbReference>
<dbReference type="Pfam" id="PF03133">
    <property type="entry name" value="TTL"/>
    <property type="match status" value="1"/>
</dbReference>
<evidence type="ECO:0000256" key="4">
    <source>
        <dbReference type="SAM" id="SignalP"/>
    </source>
</evidence>
<evidence type="ECO:0000256" key="3">
    <source>
        <dbReference type="ARBA" id="ARBA00022840"/>
    </source>
</evidence>
<protein>
    <recommendedName>
        <fullName evidence="7">ATP-grasp domain-containing protein</fullName>
    </recommendedName>
</protein>
<dbReference type="EnsemblMetazoa" id="Aqu2.1.24873_001">
    <property type="protein sequence ID" value="Aqu2.1.24873_001"/>
    <property type="gene ID" value="Aqu2.1.24873"/>
</dbReference>